<reference evidence="2 3" key="1">
    <citation type="journal article" date="2018" name="Genomics">
        <title>Molecular footprints of inshore aquatic adaptation in Indo-Pacific humpback dolphin (Sousa chinensis).</title>
        <authorList>
            <person name="Ming Y."/>
            <person name="Jian J."/>
            <person name="Yu F."/>
            <person name="Yu X."/>
            <person name="Wang J."/>
            <person name="Liu W."/>
        </authorList>
    </citation>
    <scope>NUCLEOTIDE SEQUENCE [LARGE SCALE GENOMIC DNA]</scope>
    <source>
        <strain evidence="2">MY-2018</strain>
        <tissue evidence="2">Skin</tissue>
    </source>
</reference>
<feature type="region of interest" description="Disordered" evidence="1">
    <location>
        <begin position="58"/>
        <end position="80"/>
    </location>
</feature>
<organism evidence="2 3">
    <name type="scientific">Sousa chinensis</name>
    <name type="common">Indo-pacific humpbacked dolphin</name>
    <name type="synonym">Steno chinensis</name>
    <dbReference type="NCBI Taxonomy" id="103600"/>
    <lineage>
        <taxon>Eukaryota</taxon>
        <taxon>Metazoa</taxon>
        <taxon>Chordata</taxon>
        <taxon>Craniata</taxon>
        <taxon>Vertebrata</taxon>
        <taxon>Euteleostomi</taxon>
        <taxon>Mammalia</taxon>
        <taxon>Eutheria</taxon>
        <taxon>Laurasiatheria</taxon>
        <taxon>Artiodactyla</taxon>
        <taxon>Whippomorpha</taxon>
        <taxon>Cetacea</taxon>
        <taxon>Odontoceti</taxon>
        <taxon>Delphinidae</taxon>
        <taxon>Sousa</taxon>
    </lineage>
</organism>
<keyword evidence="3" id="KW-1185">Reference proteome</keyword>
<name>A0A484GWC5_SOUCH</name>
<evidence type="ECO:0000313" key="2">
    <source>
        <dbReference type="EMBL" id="TEA39888.1"/>
    </source>
</evidence>
<dbReference type="EMBL" id="QWLN02003486">
    <property type="protein sequence ID" value="TEA39888.1"/>
    <property type="molecule type" value="Genomic_DNA"/>
</dbReference>
<feature type="non-terminal residue" evidence="2">
    <location>
        <position position="1"/>
    </location>
</feature>
<protein>
    <submittedName>
        <fullName evidence="2">Uncharacterized protein</fullName>
    </submittedName>
</protein>
<proteinExistence type="predicted"/>
<evidence type="ECO:0000313" key="3">
    <source>
        <dbReference type="Proteomes" id="UP000295264"/>
    </source>
</evidence>
<sequence>RIGAPLTLPHHKLRLQRTPELLRALRLLLGSLPFLHQTSSAITLATRVTDRAGASRLRSVALSGSPPPRPSLTPPGARRLLAASPAPPFPLLLAARSAPLSLRGPAAMADIKTGIFAKNVQKRLNRAQEKVRS</sequence>
<dbReference type="AlphaFoldDB" id="A0A484GWC5"/>
<dbReference type="Proteomes" id="UP000295264">
    <property type="component" value="Unassembled WGS sequence"/>
</dbReference>
<evidence type="ECO:0000256" key="1">
    <source>
        <dbReference type="SAM" id="MobiDB-lite"/>
    </source>
</evidence>
<feature type="non-terminal residue" evidence="2">
    <location>
        <position position="133"/>
    </location>
</feature>
<gene>
    <name evidence="2" type="ORF">DBR06_SOUSAS32610016</name>
</gene>
<accession>A0A484GWC5</accession>
<comment type="caution">
    <text evidence="2">The sequence shown here is derived from an EMBL/GenBank/DDBJ whole genome shotgun (WGS) entry which is preliminary data.</text>
</comment>